<feature type="compositionally biased region" description="Acidic residues" evidence="3">
    <location>
        <begin position="426"/>
        <end position="437"/>
    </location>
</feature>
<gene>
    <name evidence="6" type="ORF">Plec18167_001749</name>
</gene>
<keyword evidence="1" id="KW-0540">Nuclease</keyword>
<dbReference type="CDD" id="cd09870">
    <property type="entry name" value="PIN_YEN1"/>
    <property type="match status" value="1"/>
</dbReference>
<proteinExistence type="predicted"/>
<feature type="compositionally biased region" description="Basic residues" evidence="3">
    <location>
        <begin position="488"/>
        <end position="497"/>
    </location>
</feature>
<reference evidence="6 7" key="1">
    <citation type="journal article" date="2024" name="IMA Fungus">
        <title>IMA Genome - F19 : A genome assembly and annotation guide to empower mycologists, including annotated draft genome sequences of Ceratocystis pirilliformis, Diaporthe australafricana, Fusarium ophioides, Paecilomyces lecythidis, and Sporothrix stenoceras.</title>
        <authorList>
            <person name="Aylward J."/>
            <person name="Wilson A.M."/>
            <person name="Visagie C.M."/>
            <person name="Spraker J."/>
            <person name="Barnes I."/>
            <person name="Buitendag C."/>
            <person name="Ceriani C."/>
            <person name="Del Mar Angel L."/>
            <person name="du Plessis D."/>
            <person name="Fuchs T."/>
            <person name="Gasser K."/>
            <person name="Kramer D."/>
            <person name="Li W."/>
            <person name="Munsamy K."/>
            <person name="Piso A."/>
            <person name="Price J.L."/>
            <person name="Sonnekus B."/>
            <person name="Thomas C."/>
            <person name="van der Nest A."/>
            <person name="van Dijk A."/>
            <person name="van Heerden A."/>
            <person name="van Vuuren N."/>
            <person name="Yilmaz N."/>
            <person name="Duong T.A."/>
            <person name="van der Merwe N.A."/>
            <person name="Wingfield M.J."/>
            <person name="Wingfield B.D."/>
        </authorList>
    </citation>
    <scope>NUCLEOTIDE SEQUENCE [LARGE SCALE GENOMIC DNA]</scope>
    <source>
        <strain evidence="6 7">CMW 18167</strain>
    </source>
</reference>
<dbReference type="SMART" id="SM00484">
    <property type="entry name" value="XPGI"/>
    <property type="match status" value="1"/>
</dbReference>
<dbReference type="PANTHER" id="PTHR11081">
    <property type="entry name" value="FLAP ENDONUCLEASE FAMILY MEMBER"/>
    <property type="match status" value="1"/>
</dbReference>
<dbReference type="Pfam" id="PF00752">
    <property type="entry name" value="XPG_N"/>
    <property type="match status" value="1"/>
</dbReference>
<feature type="compositionally biased region" description="Basic residues" evidence="3">
    <location>
        <begin position="655"/>
        <end position="665"/>
    </location>
</feature>
<feature type="region of interest" description="Disordered" evidence="3">
    <location>
        <begin position="588"/>
        <end position="874"/>
    </location>
</feature>
<feature type="compositionally biased region" description="Basic and acidic residues" evidence="3">
    <location>
        <begin position="763"/>
        <end position="790"/>
    </location>
</feature>
<evidence type="ECO:0000313" key="7">
    <source>
        <dbReference type="Proteomes" id="UP001583193"/>
    </source>
</evidence>
<dbReference type="CDD" id="cd09906">
    <property type="entry name" value="H3TH_YEN1"/>
    <property type="match status" value="1"/>
</dbReference>
<feature type="compositionally biased region" description="Basic residues" evidence="3">
    <location>
        <begin position="684"/>
        <end position="693"/>
    </location>
</feature>
<keyword evidence="2" id="KW-0378">Hydrolase</keyword>
<evidence type="ECO:0000256" key="1">
    <source>
        <dbReference type="ARBA" id="ARBA00022722"/>
    </source>
</evidence>
<feature type="compositionally biased region" description="Polar residues" evidence="3">
    <location>
        <begin position="607"/>
        <end position="616"/>
    </location>
</feature>
<evidence type="ECO:0008006" key="8">
    <source>
        <dbReference type="Google" id="ProtNLM"/>
    </source>
</evidence>
<dbReference type="InterPro" id="IPR037316">
    <property type="entry name" value="Yen1_H3TH"/>
</dbReference>
<dbReference type="EMBL" id="JAVDPF010000003">
    <property type="protein sequence ID" value="KAL1885092.1"/>
    <property type="molecule type" value="Genomic_DNA"/>
</dbReference>
<dbReference type="InterPro" id="IPR041177">
    <property type="entry name" value="GEN1_C"/>
</dbReference>
<dbReference type="Gene3D" id="3.40.50.1010">
    <property type="entry name" value="5'-nuclease"/>
    <property type="match status" value="2"/>
</dbReference>
<feature type="compositionally biased region" description="Basic and acidic residues" evidence="3">
    <location>
        <begin position="617"/>
        <end position="631"/>
    </location>
</feature>
<dbReference type="InterPro" id="IPR006085">
    <property type="entry name" value="XPG_DNA_repair_N"/>
</dbReference>
<evidence type="ECO:0000259" key="5">
    <source>
        <dbReference type="SMART" id="SM00485"/>
    </source>
</evidence>
<dbReference type="Pfam" id="PF00867">
    <property type="entry name" value="XPG_I"/>
    <property type="match status" value="1"/>
</dbReference>
<feature type="region of interest" description="Disordered" evidence="3">
    <location>
        <begin position="407"/>
        <end position="450"/>
    </location>
</feature>
<accession>A0ABR3Y9Y6</accession>
<feature type="domain" description="XPG N-terminal" evidence="5">
    <location>
        <begin position="1"/>
        <end position="102"/>
    </location>
</feature>
<dbReference type="Pfam" id="PF18380">
    <property type="entry name" value="GEN1_C"/>
    <property type="match status" value="1"/>
</dbReference>
<feature type="domain" description="XPG-I" evidence="4">
    <location>
        <begin position="111"/>
        <end position="184"/>
    </location>
</feature>
<evidence type="ECO:0000259" key="4">
    <source>
        <dbReference type="SMART" id="SM00484"/>
    </source>
</evidence>
<feature type="compositionally biased region" description="Polar residues" evidence="3">
    <location>
        <begin position="547"/>
        <end position="559"/>
    </location>
</feature>
<dbReference type="PRINTS" id="PR00853">
    <property type="entry name" value="XPGRADSUPER"/>
</dbReference>
<feature type="compositionally biased region" description="Polar residues" evidence="3">
    <location>
        <begin position="794"/>
        <end position="806"/>
    </location>
</feature>
<evidence type="ECO:0000313" key="6">
    <source>
        <dbReference type="EMBL" id="KAL1885092.1"/>
    </source>
</evidence>
<feature type="region of interest" description="Disordered" evidence="3">
    <location>
        <begin position="485"/>
        <end position="570"/>
    </location>
</feature>
<name>A0ABR3Y9Y6_9EURO</name>
<dbReference type="InterPro" id="IPR036279">
    <property type="entry name" value="5-3_exonuclease_C_sf"/>
</dbReference>
<evidence type="ECO:0000256" key="2">
    <source>
        <dbReference type="ARBA" id="ARBA00022801"/>
    </source>
</evidence>
<evidence type="ECO:0000256" key="3">
    <source>
        <dbReference type="SAM" id="MobiDB-lite"/>
    </source>
</evidence>
<dbReference type="SUPFAM" id="SSF88723">
    <property type="entry name" value="PIN domain-like"/>
    <property type="match status" value="1"/>
</dbReference>
<dbReference type="Proteomes" id="UP001583193">
    <property type="component" value="Unassembled WGS sequence"/>
</dbReference>
<protein>
    <recommendedName>
        <fullName evidence="8">Rad2-like endonuclease</fullName>
    </recommendedName>
</protein>
<comment type="caution">
    <text evidence="6">The sequence shown here is derived from an EMBL/GenBank/DDBJ whole genome shotgun (WGS) entry which is preliminary data.</text>
</comment>
<dbReference type="InterPro" id="IPR006086">
    <property type="entry name" value="XPG-I_dom"/>
</dbReference>
<dbReference type="SUPFAM" id="SSF47807">
    <property type="entry name" value="5' to 3' exonuclease, C-terminal subdomain"/>
    <property type="match status" value="1"/>
</dbReference>
<dbReference type="SMART" id="SM00485">
    <property type="entry name" value="XPGN"/>
    <property type="match status" value="1"/>
</dbReference>
<dbReference type="PANTHER" id="PTHR11081:SF75">
    <property type="entry name" value="ENDONUCLEASE, PUTATIVE (AFU_ORTHOLOGUE AFUA_3G13260)-RELATED"/>
    <property type="match status" value="1"/>
</dbReference>
<sequence length="874" mass="95578">MGIPGLINAIGPGDRIALSRLAITHLERTSQPIRIAVDISIWLFQVQSGRGGTNPELRTLFYRLLKFLALPVHPLFVYDGRHKPPFKRGKAVGGRSYGSAPIIGLSKTLIDLFRFPRHDAPGEAEAECARLQKAGIVDAVMSNDVDALMFGSSLTVMNFSKEKSSGTGAATHITCYRTREEEGMPPNVPLDSDAMVLFALLSGGDYLPSGVPKCGSKLAAEIARAGFGSDLLDILRSGDTDAEAKLGEWRARLQYELDENESGYFQTKHKAVKIPETFPDNEILSYYANPVVSSDEELGILRRRLADAWDHEIDALEIRMFASDFLDWKYRSGARKIVRCLAEPLVSYRLRLQKPATVLQGYGSFVPNTTAPTAQRVYKSRTHWSTDGMPQLQIDMVPIDVVGLDLEAEEPNPPLPQQQEIQGSEDVIDDEDGDSEAEAQGSQGSQRPAKIYNPYEPMKIWVLETLAEIGTPGVVDAWRREQLAKTTAPKKKAKPAPKKSTTSTTKGKKKTIDAGMKPGSLFKYYTTTKPRSEMASGKQAQLLDAARSNTTPESSPASTQEKEGKLATLERTYSKSLDQLVDEFCSTRTASDIQSPDSRLLAKSPKSKTNGRTLRSNARDKLDRSIDDKESIALSPSSRPQDPTAPRENTNRQKSAAKKATRRSPRNAVTPPAPETSVEEKKRSSGHQKKHQTGAKPETTEDTNSFDTSKRSPTAPGPGKSKSRARARPQRHDTAISELADTAPPPSLDADADADLPALEDVLDLKPDHEPSARGSHSEQTKSEVTKEAPIKNGTASTPQRPTTFSKKTRRQQRMSPGHAYSVTIQNGSWRAGATSDDETDADKTGNTKSSNASPASGKRDSKKLPRVSIIDLT</sequence>
<dbReference type="InterPro" id="IPR029060">
    <property type="entry name" value="PIN-like_dom_sf"/>
</dbReference>
<organism evidence="6 7">
    <name type="scientific">Paecilomyces lecythidis</name>
    <dbReference type="NCBI Taxonomy" id="3004212"/>
    <lineage>
        <taxon>Eukaryota</taxon>
        <taxon>Fungi</taxon>
        <taxon>Dikarya</taxon>
        <taxon>Ascomycota</taxon>
        <taxon>Pezizomycotina</taxon>
        <taxon>Eurotiomycetes</taxon>
        <taxon>Eurotiomycetidae</taxon>
        <taxon>Eurotiales</taxon>
        <taxon>Thermoascaceae</taxon>
        <taxon>Paecilomyces</taxon>
    </lineage>
</organism>
<feature type="compositionally biased region" description="Polar residues" evidence="3">
    <location>
        <begin position="845"/>
        <end position="855"/>
    </location>
</feature>
<dbReference type="InterPro" id="IPR006084">
    <property type="entry name" value="XPG/Rad2"/>
</dbReference>
<feature type="compositionally biased region" description="Polar residues" evidence="3">
    <location>
        <begin position="588"/>
        <end position="597"/>
    </location>
</feature>
<keyword evidence="7" id="KW-1185">Reference proteome</keyword>